<evidence type="ECO:0000313" key="4">
    <source>
        <dbReference type="Proteomes" id="UP000000305"/>
    </source>
</evidence>
<gene>
    <name evidence="3" type="ORF">DAPPUDRAFT_227785</name>
</gene>
<accession>E9H8X7</accession>
<dbReference type="EMBL" id="GL732606">
    <property type="protein sequence ID" value="EFX71819.1"/>
    <property type="molecule type" value="Genomic_DNA"/>
</dbReference>
<evidence type="ECO:0008006" key="5">
    <source>
        <dbReference type="Google" id="ProtNLM"/>
    </source>
</evidence>
<reference evidence="3 4" key="1">
    <citation type="journal article" date="2011" name="Science">
        <title>The ecoresponsive genome of Daphnia pulex.</title>
        <authorList>
            <person name="Colbourne J.K."/>
            <person name="Pfrender M.E."/>
            <person name="Gilbert D."/>
            <person name="Thomas W.K."/>
            <person name="Tucker A."/>
            <person name="Oakley T.H."/>
            <person name="Tokishita S."/>
            <person name="Aerts A."/>
            <person name="Arnold G.J."/>
            <person name="Basu M.K."/>
            <person name="Bauer D.J."/>
            <person name="Caceres C.E."/>
            <person name="Carmel L."/>
            <person name="Casola C."/>
            <person name="Choi J.H."/>
            <person name="Detter J.C."/>
            <person name="Dong Q."/>
            <person name="Dusheyko S."/>
            <person name="Eads B.D."/>
            <person name="Frohlich T."/>
            <person name="Geiler-Samerotte K.A."/>
            <person name="Gerlach D."/>
            <person name="Hatcher P."/>
            <person name="Jogdeo S."/>
            <person name="Krijgsveld J."/>
            <person name="Kriventseva E.V."/>
            <person name="Kultz D."/>
            <person name="Laforsch C."/>
            <person name="Lindquist E."/>
            <person name="Lopez J."/>
            <person name="Manak J.R."/>
            <person name="Muller J."/>
            <person name="Pangilinan J."/>
            <person name="Patwardhan R.P."/>
            <person name="Pitluck S."/>
            <person name="Pritham E.J."/>
            <person name="Rechtsteiner A."/>
            <person name="Rho M."/>
            <person name="Rogozin I.B."/>
            <person name="Sakarya O."/>
            <person name="Salamov A."/>
            <person name="Schaack S."/>
            <person name="Shapiro H."/>
            <person name="Shiga Y."/>
            <person name="Skalitzky C."/>
            <person name="Smith Z."/>
            <person name="Souvorov A."/>
            <person name="Sung W."/>
            <person name="Tang Z."/>
            <person name="Tsuchiya D."/>
            <person name="Tu H."/>
            <person name="Vos H."/>
            <person name="Wang M."/>
            <person name="Wolf Y.I."/>
            <person name="Yamagata H."/>
            <person name="Yamada T."/>
            <person name="Ye Y."/>
            <person name="Shaw J.R."/>
            <person name="Andrews J."/>
            <person name="Crease T.J."/>
            <person name="Tang H."/>
            <person name="Lucas S.M."/>
            <person name="Robertson H.M."/>
            <person name="Bork P."/>
            <person name="Koonin E.V."/>
            <person name="Zdobnov E.M."/>
            <person name="Grigoriev I.V."/>
            <person name="Lynch M."/>
            <person name="Boore J.L."/>
        </authorList>
    </citation>
    <scope>NUCLEOTIDE SEQUENCE [LARGE SCALE GENOMIC DNA]</scope>
</reference>
<keyword evidence="2" id="KW-0812">Transmembrane</keyword>
<feature type="region of interest" description="Disordered" evidence="1">
    <location>
        <begin position="130"/>
        <end position="149"/>
    </location>
</feature>
<organism evidence="3 4">
    <name type="scientific">Daphnia pulex</name>
    <name type="common">Water flea</name>
    <dbReference type="NCBI Taxonomy" id="6669"/>
    <lineage>
        <taxon>Eukaryota</taxon>
        <taxon>Metazoa</taxon>
        <taxon>Ecdysozoa</taxon>
        <taxon>Arthropoda</taxon>
        <taxon>Crustacea</taxon>
        <taxon>Branchiopoda</taxon>
        <taxon>Diplostraca</taxon>
        <taxon>Cladocera</taxon>
        <taxon>Anomopoda</taxon>
        <taxon>Daphniidae</taxon>
        <taxon>Daphnia</taxon>
    </lineage>
</organism>
<protein>
    <recommendedName>
        <fullName evidence="5">Transmembrane protein</fullName>
    </recommendedName>
</protein>
<evidence type="ECO:0000313" key="3">
    <source>
        <dbReference type="EMBL" id="EFX71819.1"/>
    </source>
</evidence>
<keyword evidence="2" id="KW-0472">Membrane</keyword>
<feature type="compositionally biased region" description="Basic residues" evidence="1">
    <location>
        <begin position="130"/>
        <end position="141"/>
    </location>
</feature>
<evidence type="ECO:0000256" key="2">
    <source>
        <dbReference type="SAM" id="Phobius"/>
    </source>
</evidence>
<keyword evidence="4" id="KW-1185">Reference proteome</keyword>
<dbReference type="KEGG" id="dpx:DAPPUDRAFT_227785"/>
<feature type="transmembrane region" description="Helical" evidence="2">
    <location>
        <begin position="100"/>
        <end position="122"/>
    </location>
</feature>
<sequence>MEMGPVYKYMDDIQCFLFFLFYFISLLPRFRTSPSRCVCVYPSDLETIERGIPHLNRRRRRKWSARVLRGVLVLLGGWKRRVEGRKERAQMDQSLSRRQMGLFLLSAFFYGPWNLGLGSLPLDSREMLKRGRRRRRRKKKSFLAVPIKP</sequence>
<keyword evidence="2" id="KW-1133">Transmembrane helix</keyword>
<dbReference type="Proteomes" id="UP000000305">
    <property type="component" value="Unassembled WGS sequence"/>
</dbReference>
<dbReference type="HOGENOM" id="CLU_1751547_0_0_1"/>
<feature type="transmembrane region" description="Helical" evidence="2">
    <location>
        <begin position="6"/>
        <end position="27"/>
    </location>
</feature>
<name>E9H8X7_DAPPU</name>
<proteinExistence type="predicted"/>
<dbReference type="AlphaFoldDB" id="E9H8X7"/>
<evidence type="ECO:0000256" key="1">
    <source>
        <dbReference type="SAM" id="MobiDB-lite"/>
    </source>
</evidence>
<dbReference type="InParanoid" id="E9H8X7"/>